<evidence type="ECO:0000313" key="2">
    <source>
        <dbReference type="Proteomes" id="UP000280960"/>
    </source>
</evidence>
<dbReference type="KEGG" id="bacg:D2962_10570"/>
<evidence type="ECO:0000313" key="1">
    <source>
        <dbReference type="EMBL" id="AYO30992.1"/>
    </source>
</evidence>
<dbReference type="EMBL" id="CP033169">
    <property type="protein sequence ID" value="AYO30992.1"/>
    <property type="molecule type" value="Genomic_DNA"/>
</dbReference>
<organism evidence="1 2">
    <name type="scientific">Biomaibacter acetigenes</name>
    <dbReference type="NCBI Taxonomy" id="2316383"/>
    <lineage>
        <taxon>Bacteria</taxon>
        <taxon>Bacillati</taxon>
        <taxon>Bacillota</taxon>
        <taxon>Clostridia</taxon>
        <taxon>Thermosediminibacterales</taxon>
        <taxon>Tepidanaerobacteraceae</taxon>
        <taxon>Biomaibacter</taxon>
    </lineage>
</organism>
<dbReference type="InterPro" id="IPR020256">
    <property type="entry name" value="Spore_coat_CotJA"/>
</dbReference>
<gene>
    <name evidence="1" type="ORF">D2962_10570</name>
</gene>
<proteinExistence type="predicted"/>
<dbReference type="Proteomes" id="UP000280960">
    <property type="component" value="Chromosome"/>
</dbReference>
<name>A0A3G2R6B8_9FIRM</name>
<dbReference type="RefSeq" id="WP_120765886.1">
    <property type="nucleotide sequence ID" value="NZ_CP033169.1"/>
</dbReference>
<accession>A0A3G2R6B8</accession>
<dbReference type="Pfam" id="PF11007">
    <property type="entry name" value="CotJA"/>
    <property type="match status" value="1"/>
</dbReference>
<dbReference type="AlphaFoldDB" id="A0A3G2R6B8"/>
<protein>
    <submittedName>
        <fullName evidence="1">Spore coat associated protein CotJA</fullName>
    </submittedName>
</protein>
<reference evidence="1 2" key="1">
    <citation type="submission" date="2018-10" db="EMBL/GenBank/DDBJ databases">
        <authorList>
            <person name="Zhang X."/>
        </authorList>
    </citation>
    <scope>NUCLEOTIDE SEQUENCE [LARGE SCALE GENOMIC DNA]</scope>
    <source>
        <strain evidence="1 2">SK-G1</strain>
    </source>
</reference>
<sequence>MGNMDDMNRNYHMDMKLAEAYVPMQIYGDTFDLRTALNYGTLFPELYRPYPRRPAA</sequence>
<keyword evidence="2" id="KW-1185">Reference proteome</keyword>